<dbReference type="Proteomes" id="UP000183496">
    <property type="component" value="Unassembled WGS sequence"/>
</dbReference>
<comment type="caution">
    <text evidence="2">The sequence shown here is derived from an EMBL/GenBank/DDBJ whole genome shotgun (WGS) entry which is preliminary data.</text>
</comment>
<sequence length="55" mass="6511">MIITISLFLILAILIISGVIISKVIKIYLYSSKNKEMWKKEIKEEKDYQFIKGLY</sequence>
<keyword evidence="3" id="KW-1185">Reference proteome</keyword>
<feature type="transmembrane region" description="Helical" evidence="1">
    <location>
        <begin position="6"/>
        <end position="30"/>
    </location>
</feature>
<dbReference type="AlphaFoldDB" id="A0AAJ4W2E1"/>
<gene>
    <name evidence="2" type="ORF">SAMN04488089_103210</name>
</gene>
<keyword evidence="1" id="KW-0472">Membrane</keyword>
<name>A0AAJ4W2E1_MYRPR</name>
<protein>
    <submittedName>
        <fullName evidence="2">Uncharacterized protein</fullName>
    </submittedName>
</protein>
<proteinExistence type="predicted"/>
<reference evidence="2 3" key="1">
    <citation type="submission" date="2016-10" db="EMBL/GenBank/DDBJ databases">
        <authorList>
            <person name="Varghese N."/>
            <person name="Submissions S."/>
        </authorList>
    </citation>
    <scope>NUCLEOTIDE SEQUENCE [LARGE SCALE GENOMIC DNA]</scope>
    <source>
        <strain evidence="3">DSM 19823 / KCTC 23066 / CCTCC M 208030 / D25</strain>
    </source>
</reference>
<evidence type="ECO:0000313" key="2">
    <source>
        <dbReference type="EMBL" id="SEQ46757.1"/>
    </source>
</evidence>
<evidence type="ECO:0000256" key="1">
    <source>
        <dbReference type="SAM" id="Phobius"/>
    </source>
</evidence>
<dbReference type="KEGG" id="mpw:MPR_0814"/>
<keyword evidence="1" id="KW-0812">Transmembrane</keyword>
<keyword evidence="1" id="KW-1133">Transmembrane helix</keyword>
<accession>A0AAJ4W2E1</accession>
<organism evidence="2 3">
    <name type="scientific">Myroides profundi</name>
    <dbReference type="NCBI Taxonomy" id="480520"/>
    <lineage>
        <taxon>Bacteria</taxon>
        <taxon>Pseudomonadati</taxon>
        <taxon>Bacteroidota</taxon>
        <taxon>Flavobacteriia</taxon>
        <taxon>Flavobacteriales</taxon>
        <taxon>Flavobacteriaceae</taxon>
        <taxon>Myroides</taxon>
    </lineage>
</organism>
<dbReference type="RefSeq" id="WP_006257085.1">
    <property type="nucleotide sequence ID" value="NZ_CP010817.1"/>
</dbReference>
<dbReference type="EMBL" id="FOFY01000003">
    <property type="protein sequence ID" value="SEQ46757.1"/>
    <property type="molecule type" value="Genomic_DNA"/>
</dbReference>
<evidence type="ECO:0000313" key="3">
    <source>
        <dbReference type="Proteomes" id="UP000183496"/>
    </source>
</evidence>